<keyword evidence="1 7" id="KW-0963">Cytoplasm</keyword>
<dbReference type="InterPro" id="IPR036388">
    <property type="entry name" value="WH-like_DNA-bd_sf"/>
</dbReference>
<dbReference type="GO" id="GO:0003677">
    <property type="term" value="F:DNA binding"/>
    <property type="evidence" value="ECO:0007669"/>
    <property type="project" value="UniProtKB-UniRule"/>
</dbReference>
<feature type="DNA-binding region" description="H-T-H motif" evidence="7">
    <location>
        <begin position="205"/>
        <end position="224"/>
    </location>
</feature>
<accession>A0A2K8N875</accession>
<dbReference type="Proteomes" id="UP000502196">
    <property type="component" value="Chromosome"/>
</dbReference>
<gene>
    <name evidence="7 11" type="primary">codY</name>
    <name evidence="11" type="ORF">COOX1_2576</name>
    <name evidence="10" type="ORF">CVV65_11865</name>
</gene>
<dbReference type="Gene3D" id="1.10.10.10">
    <property type="entry name" value="Winged helix-like DNA-binding domain superfamily/Winged helix DNA-binding domain"/>
    <property type="match status" value="1"/>
</dbReference>
<dbReference type="KEGG" id="kyr:CVV65_11865"/>
<dbReference type="GO" id="GO:0005525">
    <property type="term" value="F:GTP binding"/>
    <property type="evidence" value="ECO:0007669"/>
    <property type="project" value="InterPro"/>
</dbReference>
<dbReference type="EMBL" id="CP024955">
    <property type="protein sequence ID" value="ATY85534.1"/>
    <property type="molecule type" value="Genomic_DNA"/>
</dbReference>
<dbReference type="InterPro" id="IPR036390">
    <property type="entry name" value="WH_DNA-bd_sf"/>
</dbReference>
<dbReference type="GO" id="GO:0005737">
    <property type="term" value="C:cytoplasm"/>
    <property type="evidence" value="ECO:0007669"/>
    <property type="project" value="UniProtKB-SubCell"/>
</dbReference>
<keyword evidence="2 7" id="KW-0678">Repressor</keyword>
<name>A0A2K8N875_9BACL</name>
<dbReference type="GO" id="GO:0045892">
    <property type="term" value="P:negative regulation of DNA-templated transcription"/>
    <property type="evidence" value="ECO:0007669"/>
    <property type="project" value="UniProtKB-UniRule"/>
</dbReference>
<dbReference type="InterPro" id="IPR013198">
    <property type="entry name" value="GTP_trans_reg_CodY_C"/>
</dbReference>
<dbReference type="Proteomes" id="UP000231932">
    <property type="component" value="Chromosome"/>
</dbReference>
<keyword evidence="3 7" id="KW-0805">Transcription regulation</keyword>
<protein>
    <recommendedName>
        <fullName evidence="6 7">Global transcriptional regulator CodY</fullName>
    </recommendedName>
</protein>
<reference evidence="10" key="2">
    <citation type="journal article" date="2018" name="Genome Announc.">
        <title>Complete Genome Sequence of Kyrpidia sp. Strain EA-1, a Thermophilic Knallgas Bacterium, Isolated from the Azores.</title>
        <authorList>
            <person name="Reiner J.E."/>
            <person name="Lapp C.J."/>
            <person name="Bunk B."/>
            <person name="Sproer C."/>
            <person name="Overmann J."/>
            <person name="Gescher J."/>
        </authorList>
    </citation>
    <scope>NUCLEOTIDE SEQUENCE</scope>
    <source>
        <strain evidence="10">EA-1</strain>
    </source>
</reference>
<proteinExistence type="inferred from homology"/>
<feature type="domain" description="Global transcriptional regulator CodY N-terminal" evidence="8">
    <location>
        <begin position="4"/>
        <end position="178"/>
    </location>
</feature>
<evidence type="ECO:0000256" key="2">
    <source>
        <dbReference type="ARBA" id="ARBA00022491"/>
    </source>
</evidence>
<evidence type="ECO:0000256" key="1">
    <source>
        <dbReference type="ARBA" id="ARBA00022490"/>
    </source>
</evidence>
<dbReference type="SUPFAM" id="SSF46785">
    <property type="entry name" value="Winged helix' DNA-binding domain"/>
    <property type="match status" value="1"/>
</dbReference>
<feature type="domain" description="Global transcriptional regulator CodY C-terminal" evidence="9">
    <location>
        <begin position="200"/>
        <end position="253"/>
    </location>
</feature>
<keyword evidence="5 7" id="KW-0804">Transcription</keyword>
<reference evidence="12" key="1">
    <citation type="submission" date="2017-11" db="EMBL/GenBank/DDBJ databases">
        <title>Complete Genome Sequence of Kyrpidia sp. Strain EA-1, a thermophilic, hydrogen-oxidizing Bacterium, isolated from the Azores.</title>
        <authorList>
            <person name="Reiner J.E."/>
            <person name="Lapp C.J."/>
            <person name="Bunk B."/>
            <person name="Gescher J."/>
        </authorList>
    </citation>
    <scope>NUCLEOTIDE SEQUENCE [LARGE SCALE GENOMIC DNA]</scope>
    <source>
        <strain evidence="12">EA-1</strain>
    </source>
</reference>
<dbReference type="PIRSF" id="PIRSF011572">
    <property type="entry name" value="GTP_sensing_CodY"/>
    <property type="match status" value="1"/>
</dbReference>
<feature type="region of interest" description="GAF domain" evidence="7">
    <location>
        <begin position="1"/>
        <end position="157"/>
    </location>
</feature>
<evidence type="ECO:0000256" key="7">
    <source>
        <dbReference type="HAMAP-Rule" id="MF_00621"/>
    </source>
</evidence>
<evidence type="ECO:0000256" key="4">
    <source>
        <dbReference type="ARBA" id="ARBA00023125"/>
    </source>
</evidence>
<dbReference type="NCBIfam" id="TIGR02787">
    <property type="entry name" value="codY_Gpos"/>
    <property type="match status" value="1"/>
</dbReference>
<comment type="similarity">
    <text evidence="7">Belongs to the CodY family.</text>
</comment>
<dbReference type="InterPro" id="IPR029016">
    <property type="entry name" value="GAF-like_dom_sf"/>
</dbReference>
<keyword evidence="12" id="KW-1185">Reference proteome</keyword>
<dbReference type="AlphaFoldDB" id="A0A2K8N875"/>
<evidence type="ECO:0000313" key="10">
    <source>
        <dbReference type="EMBL" id="ATY85534.1"/>
    </source>
</evidence>
<sequence length="260" mass="29056">MGSMLEKVHRMNVLLQKSAAESIDFKEMSELLSETLRANVYVVSKSGKILGYGMAEYALTAEWERIMNVDGRFPGAFNDTLLSFSETAVNLQNKEKLYVFSEEENETFRQKNIMIVPVVGGGERLGTMLLARLDRKFTDEDIILAEYAATIVAMEILRAKQIQRQEEARKRMMAQLAFDNLSYSEVQAVMSIMNALKGDDGVIVASRVADEGGITRSVVVNAVRKLQSAGLVDSRSLGMKGTYLRILNPFLRDVLRKAVV</sequence>
<evidence type="ECO:0000256" key="6">
    <source>
        <dbReference type="ARBA" id="ARBA00034538"/>
    </source>
</evidence>
<dbReference type="EMBL" id="LR792683">
    <property type="protein sequence ID" value="CAB3394757.1"/>
    <property type="molecule type" value="Genomic_DNA"/>
</dbReference>
<evidence type="ECO:0000259" key="8">
    <source>
        <dbReference type="Pfam" id="PF06018"/>
    </source>
</evidence>
<organism evidence="10 12">
    <name type="scientific">Kyrpidia spormannii</name>
    <dbReference type="NCBI Taxonomy" id="2055160"/>
    <lineage>
        <taxon>Bacteria</taxon>
        <taxon>Bacillati</taxon>
        <taxon>Bacillota</taxon>
        <taxon>Bacilli</taxon>
        <taxon>Bacillales</taxon>
        <taxon>Alicyclobacillaceae</taxon>
        <taxon>Kyrpidia</taxon>
    </lineage>
</organism>
<dbReference type="HAMAP" id="MF_00621">
    <property type="entry name" value="HTH_type_CodY"/>
    <property type="match status" value="1"/>
</dbReference>
<keyword evidence="4 7" id="KW-0238">DNA-binding</keyword>
<dbReference type="SUPFAM" id="SSF55781">
    <property type="entry name" value="GAF domain-like"/>
    <property type="match status" value="1"/>
</dbReference>
<evidence type="ECO:0000256" key="3">
    <source>
        <dbReference type="ARBA" id="ARBA00023015"/>
    </source>
</evidence>
<comment type="subcellular location">
    <subcellularLocation>
        <location evidence="7">Cytoplasm</location>
    </subcellularLocation>
</comment>
<evidence type="ECO:0000313" key="12">
    <source>
        <dbReference type="Proteomes" id="UP000231932"/>
    </source>
</evidence>
<evidence type="ECO:0000313" key="11">
    <source>
        <dbReference type="EMBL" id="CAB3394757.1"/>
    </source>
</evidence>
<dbReference type="OrthoDB" id="2056at2"/>
<dbReference type="GO" id="GO:0003700">
    <property type="term" value="F:DNA-binding transcription factor activity"/>
    <property type="evidence" value="ECO:0007669"/>
    <property type="project" value="InterPro"/>
</dbReference>
<dbReference type="InterPro" id="IPR014154">
    <property type="entry name" value="CodY"/>
</dbReference>
<dbReference type="PANTHER" id="PTHR40062">
    <property type="entry name" value="GTP-SENSING TRANSCRIPTIONAL PLEIOTROPIC REPRESSOR CODY"/>
    <property type="match status" value="1"/>
</dbReference>
<dbReference type="PANTHER" id="PTHR40062:SF1">
    <property type="entry name" value="GLOBAL TRANSCRIPTIONAL REGULATOR CODY"/>
    <property type="match status" value="1"/>
</dbReference>
<evidence type="ECO:0000259" key="9">
    <source>
        <dbReference type="Pfam" id="PF08222"/>
    </source>
</evidence>
<dbReference type="NCBIfam" id="NF003170">
    <property type="entry name" value="PRK04158.1"/>
    <property type="match status" value="1"/>
</dbReference>
<dbReference type="Pfam" id="PF06018">
    <property type="entry name" value="CodY"/>
    <property type="match status" value="1"/>
</dbReference>
<dbReference type="Gene3D" id="3.30.450.40">
    <property type="match status" value="1"/>
</dbReference>
<reference evidence="11 13" key="3">
    <citation type="submission" date="2020-04" db="EMBL/GenBank/DDBJ databases">
        <authorList>
            <person name="Hogendoorn C."/>
        </authorList>
    </citation>
    <scope>NUCLEOTIDE SEQUENCE [LARGE SCALE GENOMIC DNA]</scope>
    <source>
        <strain evidence="11">COOX1</strain>
    </source>
</reference>
<dbReference type="Pfam" id="PF08222">
    <property type="entry name" value="HTH_CodY"/>
    <property type="match status" value="1"/>
</dbReference>
<evidence type="ECO:0000313" key="13">
    <source>
        <dbReference type="Proteomes" id="UP000502196"/>
    </source>
</evidence>
<evidence type="ECO:0000256" key="5">
    <source>
        <dbReference type="ARBA" id="ARBA00023163"/>
    </source>
</evidence>
<dbReference type="InterPro" id="IPR010312">
    <property type="entry name" value="Transc_reg_CodY_N"/>
</dbReference>
<comment type="function">
    <text evidence="7">DNA-binding global transcriptional regulator which is involved in the adaptive response to starvation and acts by directly or indirectly controlling the expression of numerous genes in response to nutrient availability. During rapid exponential growth, CodY is highly active and represses genes whose products allow adaptation to nutrient depletion.</text>
</comment>